<comment type="caution">
    <text evidence="1">The sequence shown here is derived from an EMBL/GenBank/DDBJ whole genome shotgun (WGS) entry which is preliminary data.</text>
</comment>
<evidence type="ECO:0000313" key="2">
    <source>
        <dbReference type="Proteomes" id="UP000265520"/>
    </source>
</evidence>
<dbReference type="Gene3D" id="2.60.120.620">
    <property type="entry name" value="q2cbj1_9rhob like domain"/>
    <property type="match status" value="1"/>
</dbReference>
<dbReference type="AlphaFoldDB" id="A0A392W1D0"/>
<proteinExistence type="predicted"/>
<reference evidence="1 2" key="1">
    <citation type="journal article" date="2018" name="Front. Plant Sci.">
        <title>Red Clover (Trifolium pratense) and Zigzag Clover (T. medium) - A Picture of Genomic Similarities and Differences.</title>
        <authorList>
            <person name="Dluhosova J."/>
            <person name="Istvanek J."/>
            <person name="Nedelnik J."/>
            <person name="Repkova J."/>
        </authorList>
    </citation>
    <scope>NUCLEOTIDE SEQUENCE [LARGE SCALE GENOMIC DNA]</scope>
    <source>
        <strain evidence="2">cv. 10/8</strain>
        <tissue evidence="1">Leaf</tissue>
    </source>
</reference>
<dbReference type="EMBL" id="LXQA011357014">
    <property type="protein sequence ID" value="MCI94474.1"/>
    <property type="molecule type" value="Genomic_DNA"/>
</dbReference>
<organism evidence="1 2">
    <name type="scientific">Trifolium medium</name>
    <dbReference type="NCBI Taxonomy" id="97028"/>
    <lineage>
        <taxon>Eukaryota</taxon>
        <taxon>Viridiplantae</taxon>
        <taxon>Streptophyta</taxon>
        <taxon>Embryophyta</taxon>
        <taxon>Tracheophyta</taxon>
        <taxon>Spermatophyta</taxon>
        <taxon>Magnoliopsida</taxon>
        <taxon>eudicotyledons</taxon>
        <taxon>Gunneridae</taxon>
        <taxon>Pentapetalae</taxon>
        <taxon>rosids</taxon>
        <taxon>fabids</taxon>
        <taxon>Fabales</taxon>
        <taxon>Fabaceae</taxon>
        <taxon>Papilionoideae</taxon>
        <taxon>50 kb inversion clade</taxon>
        <taxon>NPAAA clade</taxon>
        <taxon>Hologalegina</taxon>
        <taxon>IRL clade</taxon>
        <taxon>Trifolieae</taxon>
        <taxon>Trifolium</taxon>
    </lineage>
</organism>
<name>A0A392W1D0_9FABA</name>
<accession>A0A392W1D0</accession>
<dbReference type="Proteomes" id="UP000265520">
    <property type="component" value="Unassembled WGS sequence"/>
</dbReference>
<evidence type="ECO:0000313" key="1">
    <source>
        <dbReference type="EMBL" id="MCI94474.1"/>
    </source>
</evidence>
<keyword evidence="2" id="KW-1185">Reference proteome</keyword>
<feature type="non-terminal residue" evidence="1">
    <location>
        <position position="25"/>
    </location>
</feature>
<protein>
    <submittedName>
        <fullName evidence="1">Prolyl 4-hydroxylase alpha-2 subunit</fullName>
    </submittedName>
</protein>
<sequence>MLMYLSDVEEGGETVFPAAKGNFSS</sequence>